<organism evidence="1 2">
    <name type="scientific">Persicimonas caeni</name>
    <dbReference type="NCBI Taxonomy" id="2292766"/>
    <lineage>
        <taxon>Bacteria</taxon>
        <taxon>Deltaproteobacteria</taxon>
        <taxon>Bradymonadales</taxon>
        <taxon>Bradymonadaceae</taxon>
        <taxon>Persicimonas</taxon>
    </lineage>
</organism>
<dbReference type="AlphaFoldDB" id="A0A4Y6PPW5"/>
<dbReference type="Proteomes" id="UP000315995">
    <property type="component" value="Chromosome"/>
</dbReference>
<proteinExistence type="predicted"/>
<accession>A0A4Y6PPW5</accession>
<evidence type="ECO:0000313" key="2">
    <source>
        <dbReference type="Proteomes" id="UP000315995"/>
    </source>
</evidence>
<evidence type="ECO:0000313" key="1">
    <source>
        <dbReference type="EMBL" id="QDG50320.1"/>
    </source>
</evidence>
<dbReference type="EMBL" id="CP041186">
    <property type="protein sequence ID" value="QDG50320.1"/>
    <property type="molecule type" value="Genomic_DNA"/>
</dbReference>
<protein>
    <submittedName>
        <fullName evidence="1">Uncharacterized protein</fullName>
    </submittedName>
</protein>
<dbReference type="RefSeq" id="WP_141196816.1">
    <property type="nucleotide sequence ID" value="NZ_CP041186.1"/>
</dbReference>
<sequence length="104" mass="11766">MEPTRAALERFEWLVDRCADQVSGACPERLAKTLVDASVRTSSKERALVILGLLGTVRAQAVLRWFDPAGQHWRVRLLHRLATRACANRLESVRQTQSSRRRAA</sequence>
<accession>A0A5B8Y1P0</accession>
<name>A0A4Y6PPW5_PERCE</name>
<keyword evidence="2" id="KW-1185">Reference proteome</keyword>
<reference evidence="1 2" key="1">
    <citation type="submission" date="2019-06" db="EMBL/GenBank/DDBJ databases">
        <title>Persicimonas caeni gen. nov., sp. nov., a predatory bacterium isolated from solar saltern.</title>
        <authorList>
            <person name="Wang S."/>
        </authorList>
    </citation>
    <scope>NUCLEOTIDE SEQUENCE [LARGE SCALE GENOMIC DNA]</scope>
    <source>
        <strain evidence="1 2">YN101</strain>
    </source>
</reference>
<gene>
    <name evidence="1" type="ORF">FIV42_06105</name>
</gene>